<dbReference type="RefSeq" id="WP_275037789.1">
    <property type="nucleotide sequence ID" value="NZ_CP118721.1"/>
</dbReference>
<evidence type="ECO:0000256" key="2">
    <source>
        <dbReference type="SAM" id="Coils"/>
    </source>
</evidence>
<feature type="coiled-coil region" evidence="2">
    <location>
        <begin position="217"/>
        <end position="244"/>
    </location>
</feature>
<feature type="transmembrane region" description="Helical" evidence="4">
    <location>
        <begin position="619"/>
        <end position="642"/>
    </location>
</feature>
<keyword evidence="4" id="KW-1133">Transmembrane helix</keyword>
<dbReference type="NCBIfam" id="TIGR01760">
    <property type="entry name" value="tape_meas_TP901"/>
    <property type="match status" value="1"/>
</dbReference>
<feature type="domain" description="Phage tail tape measure protein" evidence="6">
    <location>
        <begin position="321"/>
        <end position="527"/>
    </location>
</feature>
<feature type="transmembrane region" description="Helical" evidence="4">
    <location>
        <begin position="648"/>
        <end position="673"/>
    </location>
</feature>
<reference evidence="7 8" key="1">
    <citation type="submission" date="2023-02" db="EMBL/GenBank/DDBJ databases">
        <title>Complete genome sequence of Priestia aryabhattai G5MAi6, a methanol-tolerant strain isolated from tap water in Hong Kong.</title>
        <authorList>
            <person name="Leung K.M."/>
            <person name="Lai G.K.K."/>
            <person name="Griffin S.D.J."/>
        </authorList>
    </citation>
    <scope>NUCLEOTIDE SEQUENCE [LARGE SCALE GENOMIC DNA]</scope>
    <source>
        <strain evidence="7 8">G5MAi6</strain>
        <plasmid evidence="7 8">pG5MAi6_3</plasmid>
    </source>
</reference>
<gene>
    <name evidence="7" type="ORF">PWO00_28645</name>
</gene>
<keyword evidence="1" id="KW-1188">Viral release from host cell</keyword>
<dbReference type="SUPFAM" id="SSF51261">
    <property type="entry name" value="Duplicated hybrid motif"/>
    <property type="match status" value="1"/>
</dbReference>
<keyword evidence="4" id="KW-0812">Transmembrane</keyword>
<evidence type="ECO:0000259" key="5">
    <source>
        <dbReference type="Pfam" id="PF01551"/>
    </source>
</evidence>
<dbReference type="Pfam" id="PF01551">
    <property type="entry name" value="Peptidase_M23"/>
    <property type="match status" value="1"/>
</dbReference>
<organism evidence="7 8">
    <name type="scientific">Priestia aryabhattai</name>
    <name type="common">Bacillus aryabhattai</name>
    <dbReference type="NCBI Taxonomy" id="412384"/>
    <lineage>
        <taxon>Bacteria</taxon>
        <taxon>Bacillati</taxon>
        <taxon>Bacillota</taxon>
        <taxon>Bacilli</taxon>
        <taxon>Bacillales</taxon>
        <taxon>Bacillaceae</taxon>
        <taxon>Priestia</taxon>
    </lineage>
</organism>
<evidence type="ECO:0000256" key="4">
    <source>
        <dbReference type="SAM" id="Phobius"/>
    </source>
</evidence>
<feature type="coiled-coil region" evidence="2">
    <location>
        <begin position="59"/>
        <end position="128"/>
    </location>
</feature>
<dbReference type="CDD" id="cd12797">
    <property type="entry name" value="M23_peptidase"/>
    <property type="match status" value="1"/>
</dbReference>
<feature type="transmembrane region" description="Helical" evidence="4">
    <location>
        <begin position="735"/>
        <end position="753"/>
    </location>
</feature>
<name>A0ABD7X3J5_PRIAR</name>
<dbReference type="Pfam" id="PF10145">
    <property type="entry name" value="PhageMin_Tail"/>
    <property type="match status" value="1"/>
</dbReference>
<dbReference type="Proteomes" id="UP001220217">
    <property type="component" value="Plasmid pG5MAi6_3"/>
</dbReference>
<dbReference type="InterPro" id="IPR010090">
    <property type="entry name" value="Phage_tape_meas"/>
</dbReference>
<sequence length="1357" mass="144003">MANEDLGALRISLGLNDSNFTGNIPKINRQLKIIDSEFKAASTSVGGFEDSLSSLQSQSTNVEKKLQLQRVKVDELKRQYDELVRTKGADSKAAENMLIRYNKTVATMNRTEQALQSVNKEIEVQSSEWAKVSKEADQALSKISRELATTKSEFKAATAGIENFGEETMDLRQKSEHLERVLGLENQAVEQLNRKYREAVRAKGNDAEETHKLLVEYNNAKARARETESEMNRLTNTISEQTSRIGILRRRVNEAQNSFDDFGNNAQNVGGNIVSSFGIATAAMGAGFGLASKKSMDFEAQLSSIKALTGASSEEMKKMRDLSIEMGSKTVYSSLEAAQAIEELLKAGLTPAQVQAGGLEQALSLATAGGLDLAKAAEIMSTGLNTFKKDGMEAADASNILAGSANASATSVEELQYGLAAVGTVADGTGFSFRDTAAALGVFANNGLKGSDAGTSLKTMLANLQPQTKAQVGAMIDLGLMTRDGSNAFFDAAGNVKSMAEVAGLLQNALKDQTNEQRQATLYTLFGSDAVRAGNILYKEGKDGINDFKKAMGNVTAEEVATEKLNNLKGDIEQLKGSFETLQISVGETIEPMVKLGVDGVQKLVDGFNDLSPGMKKTVVGAGVVATGILGIVTAGGLLLSFVGTASIGLGAITGVMGSLGIGAASAAGGVAAAGAASAGAAGGVGLLGGALTLVTGPIGLTVAAVAALTAGGVLLYKNWDTVNATLNKNPFLKIIAYANPVTGSLLGVVGGIKKVQTELNRTGIETGLASDKISNGTKKAIKAYMDLDNKAYISMVNLSVRGGVVTTQFADKQVQLYNQMAKRIEDSMNQDHAKRLSKTKELFAKNAGLTAAEEAQILKKMDDDHANKKLKLEQYKNQESEIWRRAAKEKRDLTESEKRTVNGIRENMRVMAVQTLSKSEAEQKMILGRLKNDASNITAQQAANVVKNSATQRDKSVKNANDQYKKTVKEIEYMRDVTGDITAAQAKSMIADAKKQKDESVKHAEDMHKKVVKEAKLQAEGHIGDINWETGEVLDGWDRMMDGIDKAVNWISGIFGEKKSTKSKPSIAHKKGDTYGSLKNNGSGRAIGTPYGGTPNAEIALTGEEGPELVKDGKTGQLGITGARGPEYRYLSKGSSVLPANLTTAVLQKYGFGKSMPAYAEGIGIGNFDDIMKGPSFLWDKAVSKFGLSDNLVPKWLTNLAGSPLKYIEGLATNKIQGLIDKFMSSFGGDGSYTGIGGYYLGSPFRITTNFTPGGNKNDKVHKGGVHYGLDLAAPSGTPIKSLTNGVAAQVLIGNKTAGNGVRIQSGADLLSYIHMKSAPLVKQGQAVKEGQVIGYVGSTGEELPLLTVMVSRTIL</sequence>
<evidence type="ECO:0000313" key="7">
    <source>
        <dbReference type="EMBL" id="WEA47289.1"/>
    </source>
</evidence>
<evidence type="ECO:0000256" key="3">
    <source>
        <dbReference type="SAM" id="MobiDB-lite"/>
    </source>
</evidence>
<keyword evidence="2" id="KW-0175">Coiled coil</keyword>
<feature type="coiled-coil region" evidence="2">
    <location>
        <begin position="558"/>
        <end position="585"/>
    </location>
</feature>
<feature type="transmembrane region" description="Helical" evidence="4">
    <location>
        <begin position="685"/>
        <end position="715"/>
    </location>
</feature>
<feature type="domain" description="M23ase beta-sheet core" evidence="5">
    <location>
        <begin position="1267"/>
        <end position="1346"/>
    </location>
</feature>
<keyword evidence="4" id="KW-0472">Membrane</keyword>
<geneLocation type="plasmid" evidence="7 8">
    <name>pG5MAi6_3</name>
</geneLocation>
<accession>A0ABD7X3J5</accession>
<evidence type="ECO:0000256" key="1">
    <source>
        <dbReference type="ARBA" id="ARBA00022612"/>
    </source>
</evidence>
<dbReference type="EMBL" id="CP118721">
    <property type="protein sequence ID" value="WEA47289.1"/>
    <property type="molecule type" value="Genomic_DNA"/>
</dbReference>
<feature type="region of interest" description="Disordered" evidence="3">
    <location>
        <begin position="1063"/>
        <end position="1082"/>
    </location>
</feature>
<dbReference type="InterPro" id="IPR016047">
    <property type="entry name" value="M23ase_b-sheet_dom"/>
</dbReference>
<dbReference type="PANTHER" id="PTHR37813:SF1">
    <property type="entry name" value="FELS-2 PROPHAGE PROTEIN"/>
    <property type="match status" value="1"/>
</dbReference>
<proteinExistence type="predicted"/>
<protein>
    <submittedName>
        <fullName evidence="7">Phage tail tape measure protein</fullName>
    </submittedName>
</protein>
<dbReference type="PANTHER" id="PTHR37813">
    <property type="entry name" value="FELS-2 PROPHAGE PROTEIN"/>
    <property type="match status" value="1"/>
</dbReference>
<dbReference type="SUPFAM" id="SSF57997">
    <property type="entry name" value="Tropomyosin"/>
    <property type="match status" value="1"/>
</dbReference>
<dbReference type="Gene3D" id="2.70.70.10">
    <property type="entry name" value="Glucose Permease (Domain IIA)"/>
    <property type="match status" value="1"/>
</dbReference>
<evidence type="ECO:0000313" key="8">
    <source>
        <dbReference type="Proteomes" id="UP001220217"/>
    </source>
</evidence>
<evidence type="ECO:0000259" key="6">
    <source>
        <dbReference type="Pfam" id="PF10145"/>
    </source>
</evidence>
<dbReference type="InterPro" id="IPR011055">
    <property type="entry name" value="Dup_hybrid_motif"/>
</dbReference>
<keyword evidence="7" id="KW-0614">Plasmid</keyword>
<dbReference type="Gene3D" id="1.10.287.2610">
    <property type="match status" value="1"/>
</dbReference>